<reference evidence="5" key="1">
    <citation type="submission" date="2021-02" db="EMBL/GenBank/DDBJ databases">
        <authorList>
            <person name="Nowell W R."/>
        </authorList>
    </citation>
    <scope>NUCLEOTIDE SEQUENCE</scope>
</reference>
<protein>
    <submittedName>
        <fullName evidence="5">Uncharacterized protein</fullName>
    </submittedName>
</protein>
<dbReference type="AlphaFoldDB" id="A0A8S3B082"/>
<evidence type="ECO:0000313" key="6">
    <source>
        <dbReference type="EMBL" id="CAF4965603.1"/>
    </source>
</evidence>
<gene>
    <name evidence="3" type="ORF">BYL167_LOCUS38997</name>
    <name evidence="5" type="ORF">BYL167_LOCUS46892</name>
    <name evidence="4" type="ORF">GIL414_LOCUS43311</name>
    <name evidence="6" type="ORF">GIL414_LOCUS55112</name>
</gene>
<dbReference type="Proteomes" id="UP000681967">
    <property type="component" value="Unassembled WGS sequence"/>
</dbReference>
<evidence type="ECO:0000313" key="4">
    <source>
        <dbReference type="EMBL" id="CAF4707413.1"/>
    </source>
</evidence>
<dbReference type="EMBL" id="CAJOBJ010194878">
    <property type="protein sequence ID" value="CAF4965603.1"/>
    <property type="molecule type" value="Genomic_DNA"/>
</dbReference>
<dbReference type="Pfam" id="PF05694">
    <property type="entry name" value="SBP56"/>
    <property type="match status" value="1"/>
</dbReference>
<name>A0A8S3B082_9BILA</name>
<sequence>RFCHNPATPYGYVVCALGSSVFRYFPDASNEWQVEKTIQVEALTGKDGQPVPAIISDMLISLNDKFS</sequence>
<proteinExistence type="inferred from homology"/>
<dbReference type="InterPro" id="IPR008826">
    <property type="entry name" value="Se-bd"/>
</dbReference>
<comment type="caution">
    <text evidence="5">The sequence shown here is derived from an EMBL/GenBank/DDBJ whole genome shotgun (WGS) entry which is preliminary data.</text>
</comment>
<feature type="non-terminal residue" evidence="5">
    <location>
        <position position="1"/>
    </location>
</feature>
<dbReference type="Proteomes" id="UP000681720">
    <property type="component" value="Unassembled WGS sequence"/>
</dbReference>
<evidence type="ECO:0000313" key="7">
    <source>
        <dbReference type="Proteomes" id="UP000681967"/>
    </source>
</evidence>
<dbReference type="EMBL" id="CAJOBH010133551">
    <property type="protein sequence ID" value="CAF4770430.1"/>
    <property type="molecule type" value="Genomic_DNA"/>
</dbReference>
<keyword evidence="2" id="KW-0711">Selenium</keyword>
<dbReference type="EMBL" id="CAJOBJ010127707">
    <property type="protein sequence ID" value="CAF4707413.1"/>
    <property type="molecule type" value="Genomic_DNA"/>
</dbReference>
<evidence type="ECO:0000313" key="3">
    <source>
        <dbReference type="EMBL" id="CAF4573214.1"/>
    </source>
</evidence>
<dbReference type="PANTHER" id="PTHR23300">
    <property type="entry name" value="METHANETHIOL OXIDASE"/>
    <property type="match status" value="1"/>
</dbReference>
<dbReference type="GO" id="GO:0008430">
    <property type="term" value="F:selenium binding"/>
    <property type="evidence" value="ECO:0007669"/>
    <property type="project" value="InterPro"/>
</dbReference>
<accession>A0A8S3B082</accession>
<organism evidence="5 7">
    <name type="scientific">Rotaria magnacalcarata</name>
    <dbReference type="NCBI Taxonomy" id="392030"/>
    <lineage>
        <taxon>Eukaryota</taxon>
        <taxon>Metazoa</taxon>
        <taxon>Spiralia</taxon>
        <taxon>Gnathifera</taxon>
        <taxon>Rotifera</taxon>
        <taxon>Eurotatoria</taxon>
        <taxon>Bdelloidea</taxon>
        <taxon>Philodinida</taxon>
        <taxon>Philodinidae</taxon>
        <taxon>Rotaria</taxon>
    </lineage>
</organism>
<dbReference type="PANTHER" id="PTHR23300:SF0">
    <property type="entry name" value="METHANETHIOL OXIDASE"/>
    <property type="match status" value="1"/>
</dbReference>
<dbReference type="EMBL" id="CAJOBH010092762">
    <property type="protein sequence ID" value="CAF4573214.1"/>
    <property type="molecule type" value="Genomic_DNA"/>
</dbReference>
<evidence type="ECO:0000313" key="5">
    <source>
        <dbReference type="EMBL" id="CAF4770430.1"/>
    </source>
</evidence>
<evidence type="ECO:0000256" key="2">
    <source>
        <dbReference type="ARBA" id="ARBA00023266"/>
    </source>
</evidence>
<comment type="similarity">
    <text evidence="1">Belongs to the selenium-binding protein family.</text>
</comment>
<evidence type="ECO:0000256" key="1">
    <source>
        <dbReference type="ARBA" id="ARBA00005606"/>
    </source>
</evidence>